<dbReference type="Pfam" id="PF00754">
    <property type="entry name" value="F5_F8_type_C"/>
    <property type="match status" value="1"/>
</dbReference>
<evidence type="ECO:0000259" key="4">
    <source>
        <dbReference type="PROSITE" id="PS50022"/>
    </source>
</evidence>
<dbReference type="InterPro" id="IPR014718">
    <property type="entry name" value="GH-type_carb-bd"/>
</dbReference>
<dbReference type="InterPro" id="IPR032109">
    <property type="entry name" value="Big_3_5"/>
</dbReference>
<feature type="region of interest" description="Disordered" evidence="1">
    <location>
        <begin position="41"/>
        <end position="74"/>
    </location>
</feature>
<keyword evidence="2" id="KW-0812">Transmembrane</keyword>
<evidence type="ECO:0000313" key="6">
    <source>
        <dbReference type="EMBL" id="MFC7579798.1"/>
    </source>
</evidence>
<dbReference type="PANTHER" id="PTHR12143">
    <property type="entry name" value="PEPTIDE N-GLYCANASE PNGASE -RELATED"/>
    <property type="match status" value="1"/>
</dbReference>
<dbReference type="PANTHER" id="PTHR12143:SF43">
    <property type="entry name" value="PUTATIVE-RELATED"/>
    <property type="match status" value="1"/>
</dbReference>
<dbReference type="PROSITE" id="PS50093">
    <property type="entry name" value="PKD"/>
    <property type="match status" value="2"/>
</dbReference>
<dbReference type="Gene3D" id="2.60.40.10">
    <property type="entry name" value="Immunoglobulins"/>
    <property type="match status" value="3"/>
</dbReference>
<feature type="chain" id="PRO_5045418407" evidence="3">
    <location>
        <begin position="37"/>
        <end position="2029"/>
    </location>
</feature>
<dbReference type="InterPro" id="IPR005887">
    <property type="entry name" value="GH92_a_mannosidase_put"/>
</dbReference>
<dbReference type="PROSITE" id="PS50022">
    <property type="entry name" value="FA58C_3"/>
    <property type="match status" value="1"/>
</dbReference>
<dbReference type="SUPFAM" id="SSF49299">
    <property type="entry name" value="PKD domain"/>
    <property type="match status" value="2"/>
</dbReference>
<protein>
    <submittedName>
        <fullName evidence="6">GH92 family glycosyl hydrolase</fullName>
        <ecNumber evidence="6">3.2.1.-</ecNumber>
    </submittedName>
</protein>
<dbReference type="InterPro" id="IPR008928">
    <property type="entry name" value="6-hairpin_glycosidase_sf"/>
</dbReference>
<evidence type="ECO:0000313" key="7">
    <source>
        <dbReference type="Proteomes" id="UP001596527"/>
    </source>
</evidence>
<dbReference type="InterPro" id="IPR035986">
    <property type="entry name" value="PKD_dom_sf"/>
</dbReference>
<dbReference type="InterPro" id="IPR000601">
    <property type="entry name" value="PKD_dom"/>
</dbReference>
<comment type="caution">
    <text evidence="6">The sequence shown here is derived from an EMBL/GenBank/DDBJ whole genome shotgun (WGS) entry which is preliminary data.</text>
</comment>
<evidence type="ECO:0000256" key="3">
    <source>
        <dbReference type="SAM" id="SignalP"/>
    </source>
</evidence>
<name>A0ABW2SJF2_9ACTO</name>
<dbReference type="InterPro" id="IPR008979">
    <property type="entry name" value="Galactose-bd-like_sf"/>
</dbReference>
<dbReference type="Proteomes" id="UP001596527">
    <property type="component" value="Unassembled WGS sequence"/>
</dbReference>
<keyword evidence="3" id="KW-0732">Signal</keyword>
<organism evidence="6 7">
    <name type="scientific">Schaalia naturae</name>
    <dbReference type="NCBI Taxonomy" id="635203"/>
    <lineage>
        <taxon>Bacteria</taxon>
        <taxon>Bacillati</taxon>
        <taxon>Actinomycetota</taxon>
        <taxon>Actinomycetes</taxon>
        <taxon>Actinomycetales</taxon>
        <taxon>Actinomycetaceae</taxon>
        <taxon>Schaalia</taxon>
    </lineage>
</organism>
<proteinExistence type="predicted"/>
<dbReference type="Pfam" id="PF16640">
    <property type="entry name" value="Big_3_5"/>
    <property type="match status" value="1"/>
</dbReference>
<dbReference type="InterPro" id="IPR000421">
    <property type="entry name" value="FA58C"/>
</dbReference>
<feature type="signal peptide" evidence="3">
    <location>
        <begin position="1"/>
        <end position="36"/>
    </location>
</feature>
<dbReference type="Pfam" id="PF07971">
    <property type="entry name" value="Glyco_hydro_92"/>
    <property type="match status" value="1"/>
</dbReference>
<reference evidence="7" key="1">
    <citation type="journal article" date="2019" name="Int. J. Syst. Evol. Microbiol.">
        <title>The Global Catalogue of Microorganisms (GCM) 10K type strain sequencing project: providing services to taxonomists for standard genome sequencing and annotation.</title>
        <authorList>
            <consortium name="The Broad Institute Genomics Platform"/>
            <consortium name="The Broad Institute Genome Sequencing Center for Infectious Disease"/>
            <person name="Wu L."/>
            <person name="Ma J."/>
        </authorList>
    </citation>
    <scope>NUCLEOTIDE SEQUENCE [LARGE SCALE GENOMIC DNA]</scope>
    <source>
        <strain evidence="7">CCUG 56698</strain>
    </source>
</reference>
<feature type="transmembrane region" description="Helical" evidence="2">
    <location>
        <begin position="1998"/>
        <end position="2019"/>
    </location>
</feature>
<keyword evidence="2" id="KW-0472">Membrane</keyword>
<dbReference type="InterPro" id="IPR012939">
    <property type="entry name" value="Glyco_hydro_92"/>
</dbReference>
<dbReference type="CDD" id="cd00146">
    <property type="entry name" value="PKD"/>
    <property type="match status" value="1"/>
</dbReference>
<dbReference type="Gene3D" id="3.30.2080.10">
    <property type="entry name" value="GH92 mannosidase domain"/>
    <property type="match status" value="1"/>
</dbReference>
<dbReference type="InterPro" id="IPR013783">
    <property type="entry name" value="Ig-like_fold"/>
</dbReference>
<feature type="domain" description="PKD" evidence="5">
    <location>
        <begin position="1343"/>
        <end position="1397"/>
    </location>
</feature>
<dbReference type="SUPFAM" id="SSF49785">
    <property type="entry name" value="Galactose-binding domain-like"/>
    <property type="match status" value="1"/>
</dbReference>
<dbReference type="InterPro" id="IPR050883">
    <property type="entry name" value="PNGase"/>
</dbReference>
<feature type="domain" description="PKD" evidence="5">
    <location>
        <begin position="1641"/>
        <end position="1698"/>
    </location>
</feature>
<dbReference type="SUPFAM" id="SSF48208">
    <property type="entry name" value="Six-hairpin glycosidases"/>
    <property type="match status" value="1"/>
</dbReference>
<keyword evidence="7" id="KW-1185">Reference proteome</keyword>
<dbReference type="Gene3D" id="1.20.1610.10">
    <property type="entry name" value="alpha-1,2-mannosidases domains"/>
    <property type="match status" value="1"/>
</dbReference>
<dbReference type="Pfam" id="PF17678">
    <property type="entry name" value="Glyco_hydro_92N"/>
    <property type="match status" value="1"/>
</dbReference>
<feature type="domain" description="F5/8 type C" evidence="4">
    <location>
        <begin position="68"/>
        <end position="220"/>
    </location>
</feature>
<evidence type="ECO:0000259" key="5">
    <source>
        <dbReference type="PROSITE" id="PS50093"/>
    </source>
</evidence>
<dbReference type="InterPro" id="IPR022409">
    <property type="entry name" value="PKD/Chitinase_dom"/>
</dbReference>
<dbReference type="EMBL" id="JBHTEF010000001">
    <property type="protein sequence ID" value="MFC7579798.1"/>
    <property type="molecule type" value="Genomic_DNA"/>
</dbReference>
<dbReference type="RefSeq" id="WP_380971298.1">
    <property type="nucleotide sequence ID" value="NZ_JBHTEF010000001.1"/>
</dbReference>
<dbReference type="Pfam" id="PF00801">
    <property type="entry name" value="PKD"/>
    <property type="match status" value="1"/>
</dbReference>
<accession>A0ABW2SJF2</accession>
<dbReference type="SMART" id="SM00089">
    <property type="entry name" value="PKD"/>
    <property type="match status" value="2"/>
</dbReference>
<keyword evidence="2" id="KW-1133">Transmembrane helix</keyword>
<sequence>MAQQHRTRARSGPARAAAAALAGAVGLSLVPSLALAADPPAGTAPSFSSSFEDAGGLKESTPFGDGPSNLTGSPFAQGSLLGLVTDVTASGNNGAGENEWKLVDANSRSKWLTKDTKGWAQYRLSEPAAIDSYTLTSANDAAGRDPKDWTVQGSNDGQAWTTLDTRTGQAWKTSSGDNRYQAKTFALTAQTAPYTYYRLDITANNGEPLTQLADWELFDSTRQEPATAMTTQQAGGPSSSSTAKTGVGFTGIRSLAYGGRILADGAASSTNVLYDDVDVAVTDGMELTYKIFPVLDDGTTYAATYAAVDLVLDDGTRLSGLGLTDQNGFGADAVSQGASDSLWPDQWNSIKVDLSALAGRTVTKILLSYDIPADAEGARADTVVAGYLDDVTLDQAPVRDTTDGLVSYVDTRRGTNSSGGFSRANNFPAVAWPNGFNFITPMTNPDSQGTLYQYQANNNAENRPTLGGIGFSHEPSIWMGDRNQLAFMPEATATPTSKIEDRRLSFSHDNEIARPDLYQVAFDNGIQTAVTATDHGGLFRFTFAEGQDAGSVLVDQVGGDATSSLTVGADGSVTGWVEGGSGYPGKTRMFVSGRFDATPTASGKAPEGDRGGARYAAFDTRSDKTVELRVATSMISLDQAGRNLDLELTGRTFEDVQAAATAAWNARLGAITDIKGATDTQLVNVYSDLYRMNLYPNSQFENTGTAESPVYRYASPVSPTTGSATDTETNAKIVDGKIYVNNGFWDTYRTEWPAIALLYPDLTEELVDGFVQQYRDGGWVARWSSPGYADLMTGTSSDAAFAEAYANGRLSTQTALDAYDAALKNATAQPASNAVGRKGLENGIFLGYTSADTHQSASWGLEGFINDYGIAQMARSLSESDDPLITDARREQLVDDAAYFEARCKDYVNMFNPEARTFASRNADGSWVDGADMDKKAWGGAFTEASGWTFAYHAPFDVDGMAALYGGRQGLIDDLDQFLTTPEKAAYSGIHEAREARDVRLGMLGMSNQVAHHIPYVLTEAGDASQGQELISTIQDRLFVGSDIGQGYPGDEDNGEFSAWYVFSALGLYPLKVGSGDYTVGSPMFDSATLHMGDTTLVVNAPGASEGKDYVAGVDINGTPITTTTFDGDLVRAGGTLTFTMSDEPQTWGDKDLSEDLAVPETQIDATTSGFGTLAAEDGTPVAALTDNTMRTSVAFPGDSASLVWTSASGPVSVNRYTLTGVSGTSAPSSWILSGSMDGGATWTELDSREAQSFPFGTQTRPFGVDAPAAYTSYRLEVTSAGDKPLSLAEVELFATAEASDDLSVTPADGLAARVGQEVSGALATVIGPDEDASAYTVKVSAGDGSEPTDATLTPNGLGGFAVSAPHTYAAAGTYTATVSVTDSAGHAAQTTTSVTVARDTTLAGTFNNICLADSAHPASCDGQSSGFKREDLAASGFEQGTTVPVGETGLTFDLPEFVPDAPDNVTTDGAVIALDLGAGATRISLIGTATEHAKDLTATLTFSDGSTQQIPVQFGDWVGASSNPSYGNTVVGRSQGRYIGTSLEGSVKNSAVYATTPVTLDTASGAPKTAVSLTLPKEAGTLRTDGRAHLFAIASDGDRSQAPWLEITPSEGLAVQAGDELSDALASFTGGVGTATATVNWGDGSATSPADVADGMVSGTHAYAEAGAYTVIVTVDDGVRSASTEVAVAVSEPPSYTPTISVDPAMAAPGDTVGISGAGFAPGETVTVTSGGTTLAVTAGQDGGISSSVTIPEDATDGAWTITAIGEVSAVAASTDVTVRTVAPGPVETGIQLNATPSDPVAGQQVRLTATVDPTAATGTVTFLDNGNAIGTAPVAGGTASADVSFASSGGHALTAVFSPDDEAAYTASTSPVLTLTVGEPPAGRASIALSDTEVQAGESLTVTGTGFSAGEKVLLTLASDPVTLTTTTAARDGSLSVVVTIPASTPAGDHTITAAGQSSGLTATAALVVSTTSTGGNGGSTISTDPGSLTSTGAHGILWLVAGAVLLLAAGAATLVARRRRGGAQER</sequence>
<dbReference type="EC" id="3.2.1.-" evidence="6"/>
<keyword evidence="6" id="KW-0326">Glycosidase</keyword>
<dbReference type="Gene3D" id="1.20.1050.60">
    <property type="entry name" value="alpha-1,2-mannosidase"/>
    <property type="match status" value="1"/>
</dbReference>
<evidence type="ECO:0000256" key="1">
    <source>
        <dbReference type="SAM" id="MobiDB-lite"/>
    </source>
</evidence>
<evidence type="ECO:0000256" key="2">
    <source>
        <dbReference type="SAM" id="Phobius"/>
    </source>
</evidence>
<dbReference type="Gene3D" id="2.60.120.260">
    <property type="entry name" value="Galactose-binding domain-like"/>
    <property type="match status" value="2"/>
</dbReference>
<dbReference type="NCBIfam" id="TIGR01180">
    <property type="entry name" value="aman2_put"/>
    <property type="match status" value="1"/>
</dbReference>
<dbReference type="GO" id="GO:0016798">
    <property type="term" value="F:hydrolase activity, acting on glycosyl bonds"/>
    <property type="evidence" value="ECO:0007669"/>
    <property type="project" value="UniProtKB-KW"/>
</dbReference>
<keyword evidence="6" id="KW-0378">Hydrolase</keyword>
<dbReference type="Gene3D" id="2.70.98.10">
    <property type="match status" value="1"/>
</dbReference>
<dbReference type="InterPro" id="IPR041371">
    <property type="entry name" value="GH92_N"/>
</dbReference>
<gene>
    <name evidence="6" type="ORF">ACFQWG_00945</name>
</gene>